<accession>C9ZEP8</accession>
<proteinExistence type="predicted"/>
<evidence type="ECO:0000313" key="3">
    <source>
        <dbReference type="Proteomes" id="UP000001444"/>
    </source>
</evidence>
<dbReference type="InterPro" id="IPR024072">
    <property type="entry name" value="DHFR-like_dom_sf"/>
</dbReference>
<reference evidence="2 3" key="1">
    <citation type="journal article" date="2010" name="Mol. Plant Microbe Interact.">
        <title>Streptomyces scabies 87-22 contains a coronafacic acid-like biosynthetic cluster that contributes to plant-microbe interactions.</title>
        <authorList>
            <person name="Bignell D.R."/>
            <person name="Seipke R.F."/>
            <person name="Huguet-Tapia J.C."/>
            <person name="Chambers A.H."/>
            <person name="Parry R.J."/>
            <person name="Loria R."/>
        </authorList>
    </citation>
    <scope>NUCLEOTIDE SEQUENCE [LARGE SCALE GENOMIC DNA]</scope>
    <source>
        <strain evidence="2 3">87.22</strain>
    </source>
</reference>
<dbReference type="Pfam" id="PF01872">
    <property type="entry name" value="RibD_C"/>
    <property type="match status" value="1"/>
</dbReference>
<dbReference type="AlphaFoldDB" id="C9ZEP8"/>
<protein>
    <submittedName>
        <fullName evidence="2">Putative secreted protein</fullName>
    </submittedName>
</protein>
<dbReference type="PANTHER" id="PTHR38011:SF2">
    <property type="entry name" value="BIFUNCTIONAL DEAMINASE-REDUCTASE DOMAIN PROTEIN"/>
    <property type="match status" value="1"/>
</dbReference>
<dbReference type="InterPro" id="IPR002734">
    <property type="entry name" value="RibDG_C"/>
</dbReference>
<evidence type="ECO:0000259" key="1">
    <source>
        <dbReference type="Pfam" id="PF01872"/>
    </source>
</evidence>
<dbReference type="GO" id="GO:0008703">
    <property type="term" value="F:5-amino-6-(5-phosphoribosylamino)uracil reductase activity"/>
    <property type="evidence" value="ECO:0007669"/>
    <property type="project" value="InterPro"/>
</dbReference>
<dbReference type="eggNOG" id="COG0262">
    <property type="taxonomic scope" value="Bacteria"/>
</dbReference>
<dbReference type="SUPFAM" id="SSF53597">
    <property type="entry name" value="Dihydrofolate reductase-like"/>
    <property type="match status" value="1"/>
</dbReference>
<dbReference type="STRING" id="680198.SCAB_16991"/>
<dbReference type="GO" id="GO:0009231">
    <property type="term" value="P:riboflavin biosynthetic process"/>
    <property type="evidence" value="ECO:0007669"/>
    <property type="project" value="InterPro"/>
</dbReference>
<dbReference type="Proteomes" id="UP000001444">
    <property type="component" value="Chromosome"/>
</dbReference>
<keyword evidence="3" id="KW-1185">Reference proteome</keyword>
<dbReference type="EMBL" id="FN554889">
    <property type="protein sequence ID" value="CBG68831.1"/>
    <property type="molecule type" value="Genomic_DNA"/>
</dbReference>
<organism evidence="2 3">
    <name type="scientific">Streptomyces scabiei (strain 87.22)</name>
    <dbReference type="NCBI Taxonomy" id="680198"/>
    <lineage>
        <taxon>Bacteria</taxon>
        <taxon>Bacillati</taxon>
        <taxon>Actinomycetota</taxon>
        <taxon>Actinomycetes</taxon>
        <taxon>Kitasatosporales</taxon>
        <taxon>Streptomycetaceae</taxon>
        <taxon>Streptomyces</taxon>
    </lineage>
</organism>
<feature type="domain" description="Bacterial bifunctional deaminase-reductase C-terminal" evidence="1">
    <location>
        <begin position="31"/>
        <end position="212"/>
    </location>
</feature>
<sequence>MGAMTSGRRGGLPRRKPVTVTGKENAMRIVICEFMSLDGVVQAPGGPEEDTDGGFAHGGWTHPFFDPEVVGGAWDAALGRADALLFGSRTWRAMAGAWPDRAGDPFADRMNSARKYVVSSTLADSELTWENTTRIPGEEAVAHIRELREADGGDLLVLGSPTLARTLLAEGLADELVLIVMPVVLGGGKTIFPGDGAKRTLELVSTTTNGAGANVCVYRVGDKD</sequence>
<evidence type="ECO:0000313" key="2">
    <source>
        <dbReference type="EMBL" id="CBG68831.1"/>
    </source>
</evidence>
<dbReference type="Gene3D" id="3.40.430.10">
    <property type="entry name" value="Dihydrofolate Reductase, subunit A"/>
    <property type="match status" value="1"/>
</dbReference>
<gene>
    <name evidence="2" type="ordered locus">SCAB_16991</name>
</gene>
<dbReference type="InterPro" id="IPR050765">
    <property type="entry name" value="Riboflavin_Biosynth_HTPR"/>
</dbReference>
<name>C9ZEP8_STRSW</name>
<dbReference type="KEGG" id="scb:SCAB_16991"/>
<dbReference type="HOGENOM" id="CLU_043966_1_0_11"/>
<dbReference type="PANTHER" id="PTHR38011">
    <property type="entry name" value="DIHYDROFOLATE REDUCTASE FAMILY PROTEIN (AFU_ORTHOLOGUE AFUA_8G06820)"/>
    <property type="match status" value="1"/>
</dbReference>